<dbReference type="InterPro" id="IPR036322">
    <property type="entry name" value="WD40_repeat_dom_sf"/>
</dbReference>
<dbReference type="GO" id="GO:0005829">
    <property type="term" value="C:cytosol"/>
    <property type="evidence" value="ECO:0007669"/>
    <property type="project" value="TreeGrafter"/>
</dbReference>
<accession>A0A9W6C0B4</accession>
<dbReference type="Pfam" id="PF00400">
    <property type="entry name" value="WD40"/>
    <property type="match status" value="3"/>
</dbReference>
<dbReference type="PROSITE" id="PS50082">
    <property type="entry name" value="WD_REPEATS_2"/>
    <property type="match status" value="2"/>
</dbReference>
<dbReference type="SMART" id="SM00320">
    <property type="entry name" value="WD40"/>
    <property type="match status" value="4"/>
</dbReference>
<organism evidence="8 9">
    <name type="scientific">Pleodorina starrii</name>
    <dbReference type="NCBI Taxonomy" id="330485"/>
    <lineage>
        <taxon>Eukaryota</taxon>
        <taxon>Viridiplantae</taxon>
        <taxon>Chlorophyta</taxon>
        <taxon>core chlorophytes</taxon>
        <taxon>Chlorophyceae</taxon>
        <taxon>CS clade</taxon>
        <taxon>Chlamydomonadales</taxon>
        <taxon>Volvocaceae</taxon>
        <taxon>Pleodorina</taxon>
    </lineage>
</organism>
<feature type="compositionally biased region" description="Low complexity" evidence="7">
    <location>
        <begin position="571"/>
        <end position="592"/>
    </location>
</feature>
<evidence type="ECO:0000256" key="3">
    <source>
        <dbReference type="ARBA" id="ARBA00022694"/>
    </source>
</evidence>
<feature type="repeat" description="WD" evidence="6">
    <location>
        <begin position="279"/>
        <end position="306"/>
    </location>
</feature>
<evidence type="ECO:0000256" key="4">
    <source>
        <dbReference type="ARBA" id="ARBA00022737"/>
    </source>
</evidence>
<dbReference type="Gene3D" id="2.130.10.10">
    <property type="entry name" value="YVTN repeat-like/Quinoprotein amine dehydrogenase"/>
    <property type="match status" value="2"/>
</dbReference>
<keyword evidence="2 6" id="KW-0853">WD repeat</keyword>
<evidence type="ECO:0000313" key="8">
    <source>
        <dbReference type="EMBL" id="GLC61413.1"/>
    </source>
</evidence>
<feature type="compositionally biased region" description="Acidic residues" evidence="7">
    <location>
        <begin position="347"/>
        <end position="362"/>
    </location>
</feature>
<sequence length="592" mass="60984">MGRRRWNKKHPDKARAQQQHQRRPEDAADPPVRLLALQPNSTVVGVAMGNRVTFVDYKTGEEVRLAVPAPAEAAGAAAAAAETVATTSAAAAPGPHAGILRVLQFSPDGQFLLTGADDKAARLWATGEGAAAAGSGGAWRCAAAWRTPKKTSVGGFSLDGIHALFADKFGDVLVGRAPAPAAAAAEGAVSEPPLQAPSTLLGHFCTIVTALAPSPCGRFLATGDREYKVRVSWLPEDLQAGSYEIQGYCFGHQDFVSCVAFAIQRDEQNQGDQAPAKVPGRSVLLSGSGDGTVRVWDYEACTQLSSYVASAPAAAGAAPAAAAAGAGGEGSSAPEEAGGEEASGGGDEGDDEGDGAEADGGEEGPSAGAGAGQGEADGEGGEGAAAGGGGFVEPQRRSKAPACPPVLSLAVSPDGSTVAVVVEGDDEVQLLDLNWATSSLELRQRLRWPDVRYPCQVAFGPTGQLWVVGGVPMTTAQSAHIGVAQRGPDGSFVTCTAEVVSPAARSLLEARVEEEEAKMAEGGELFVYSKRLRRPAYDEEEVQTFKRKRNDYKETQRLAALRLRQDELAKQKQGQGQPNGGAVEIAPEAAAA</sequence>
<dbReference type="SUPFAM" id="SSF50978">
    <property type="entry name" value="WD40 repeat-like"/>
    <property type="match status" value="1"/>
</dbReference>
<keyword evidence="9" id="KW-1185">Reference proteome</keyword>
<dbReference type="InterPro" id="IPR001680">
    <property type="entry name" value="WD40_rpt"/>
</dbReference>
<dbReference type="GO" id="GO:0005634">
    <property type="term" value="C:nucleus"/>
    <property type="evidence" value="ECO:0007669"/>
    <property type="project" value="UniProtKB-SubCell"/>
</dbReference>
<dbReference type="PANTHER" id="PTHR16288">
    <property type="entry name" value="WD40 REPEAT PROTEIN 4"/>
    <property type="match status" value="1"/>
</dbReference>
<dbReference type="InterPro" id="IPR028884">
    <property type="entry name" value="Trm82"/>
</dbReference>
<evidence type="ECO:0000256" key="5">
    <source>
        <dbReference type="ARBA" id="ARBA00023242"/>
    </source>
</evidence>
<dbReference type="InterPro" id="IPR015943">
    <property type="entry name" value="WD40/YVTN_repeat-like_dom_sf"/>
</dbReference>
<feature type="compositionally biased region" description="Basic residues" evidence="7">
    <location>
        <begin position="1"/>
        <end position="12"/>
    </location>
</feature>
<evidence type="ECO:0000313" key="9">
    <source>
        <dbReference type="Proteomes" id="UP001165080"/>
    </source>
</evidence>
<dbReference type="GO" id="GO:0036265">
    <property type="term" value="P:RNA (guanine-N7)-methylation"/>
    <property type="evidence" value="ECO:0007669"/>
    <property type="project" value="InterPro"/>
</dbReference>
<reference evidence="8 9" key="1">
    <citation type="journal article" date="2023" name="Commun. Biol.">
        <title>Reorganization of the ancestral sex-determining regions during the evolution of trioecy in Pleodorina starrii.</title>
        <authorList>
            <person name="Takahashi K."/>
            <person name="Suzuki S."/>
            <person name="Kawai-Toyooka H."/>
            <person name="Yamamoto K."/>
            <person name="Hamaji T."/>
            <person name="Ootsuki R."/>
            <person name="Yamaguchi H."/>
            <person name="Kawachi M."/>
            <person name="Higashiyama T."/>
            <person name="Nozaki H."/>
        </authorList>
    </citation>
    <scope>NUCLEOTIDE SEQUENCE [LARGE SCALE GENOMIC DNA]</scope>
    <source>
        <strain evidence="8 9">NIES-4479</strain>
    </source>
</reference>
<comment type="caution">
    <text evidence="8">The sequence shown here is derived from an EMBL/GenBank/DDBJ whole genome shotgun (WGS) entry which is preliminary data.</text>
</comment>
<dbReference type="GO" id="GO:0006400">
    <property type="term" value="P:tRNA modification"/>
    <property type="evidence" value="ECO:0007669"/>
    <property type="project" value="TreeGrafter"/>
</dbReference>
<keyword evidence="5" id="KW-0539">Nucleus</keyword>
<comment type="subcellular location">
    <subcellularLocation>
        <location evidence="1">Nucleus</location>
    </subcellularLocation>
</comment>
<evidence type="ECO:0000256" key="7">
    <source>
        <dbReference type="SAM" id="MobiDB-lite"/>
    </source>
</evidence>
<dbReference type="Proteomes" id="UP001165080">
    <property type="component" value="Unassembled WGS sequence"/>
</dbReference>
<name>A0A9W6C0B4_9CHLO</name>
<feature type="compositionally biased region" description="Gly residues" evidence="7">
    <location>
        <begin position="367"/>
        <end position="391"/>
    </location>
</feature>
<evidence type="ECO:0000256" key="2">
    <source>
        <dbReference type="ARBA" id="ARBA00022574"/>
    </source>
</evidence>
<evidence type="ECO:0000256" key="1">
    <source>
        <dbReference type="ARBA" id="ARBA00004123"/>
    </source>
</evidence>
<feature type="region of interest" description="Disordered" evidence="7">
    <location>
        <begin position="1"/>
        <end position="30"/>
    </location>
</feature>
<dbReference type="PROSITE" id="PS50294">
    <property type="entry name" value="WD_REPEATS_REGION"/>
    <property type="match status" value="1"/>
</dbReference>
<dbReference type="GO" id="GO:0043527">
    <property type="term" value="C:tRNA methyltransferase complex"/>
    <property type="evidence" value="ECO:0007669"/>
    <property type="project" value="TreeGrafter"/>
</dbReference>
<keyword evidence="3" id="KW-0819">tRNA processing</keyword>
<keyword evidence="4" id="KW-0677">Repeat</keyword>
<protein>
    <submittedName>
        <fullName evidence="8">Uncharacterized protein</fullName>
    </submittedName>
</protein>
<dbReference type="EMBL" id="BRXU01000046">
    <property type="protein sequence ID" value="GLC61413.1"/>
    <property type="molecule type" value="Genomic_DNA"/>
</dbReference>
<proteinExistence type="predicted"/>
<feature type="region of interest" description="Disordered" evidence="7">
    <location>
        <begin position="567"/>
        <end position="592"/>
    </location>
</feature>
<dbReference type="PANTHER" id="PTHR16288:SF0">
    <property type="entry name" value="TRNA (GUANINE-N(7)-)-METHYLTRANSFERASE NON-CATALYTIC SUBUNIT WDR4"/>
    <property type="match status" value="1"/>
</dbReference>
<evidence type="ECO:0000256" key="6">
    <source>
        <dbReference type="PROSITE-ProRule" id="PRU00221"/>
    </source>
</evidence>
<dbReference type="AlphaFoldDB" id="A0A9W6C0B4"/>
<dbReference type="OrthoDB" id="339900at2759"/>
<gene>
    <name evidence="8" type="primary">PLEST007715</name>
    <name evidence="8" type="ORF">PLESTB_001754000</name>
</gene>
<feature type="repeat" description="WD" evidence="6">
    <location>
        <begin position="93"/>
        <end position="124"/>
    </location>
</feature>
<feature type="region of interest" description="Disordered" evidence="7">
    <location>
        <begin position="323"/>
        <end position="399"/>
    </location>
</feature>